<reference evidence="2" key="2">
    <citation type="submission" date="2025-08" db="UniProtKB">
        <authorList>
            <consortium name="Ensembl"/>
        </authorList>
    </citation>
    <scope>IDENTIFICATION</scope>
</reference>
<dbReference type="CDD" id="cd03449">
    <property type="entry name" value="R_hydratase"/>
    <property type="match status" value="1"/>
</dbReference>
<dbReference type="InterPro" id="IPR029069">
    <property type="entry name" value="HotDog_dom_sf"/>
</dbReference>
<dbReference type="OMA" id="RTIFHGV"/>
<dbReference type="Gene3D" id="3.10.129.10">
    <property type="entry name" value="Hotdog Thioesterase"/>
    <property type="match status" value="1"/>
</dbReference>
<dbReference type="GO" id="GO:0019171">
    <property type="term" value="F:(3R)-hydroxyacyl-[acyl-carrier-protein] dehydratase activity"/>
    <property type="evidence" value="ECO:0007669"/>
    <property type="project" value="TreeGrafter"/>
</dbReference>
<dbReference type="GO" id="GO:0018812">
    <property type="term" value="F:3-hydroxyacyl-CoA dehydratase activity"/>
    <property type="evidence" value="ECO:0007669"/>
    <property type="project" value="UniProtKB-ARBA"/>
</dbReference>
<dbReference type="SUPFAM" id="SSF54637">
    <property type="entry name" value="Thioesterase/thiol ester dehydrase-isomerase"/>
    <property type="match status" value="1"/>
</dbReference>
<dbReference type="GeneTree" id="ENSGT00530000065109"/>
<dbReference type="AlphaFoldDB" id="A0A4X2KG91"/>
<dbReference type="STRING" id="29139.ENSVURP00010010868"/>
<dbReference type="GO" id="GO:0006633">
    <property type="term" value="P:fatty acid biosynthetic process"/>
    <property type="evidence" value="ECO:0007669"/>
    <property type="project" value="TreeGrafter"/>
</dbReference>
<accession>A0A4X2KG91</accession>
<evidence type="ECO:0000313" key="2">
    <source>
        <dbReference type="Ensembl" id="ENSVURP00010010868.1"/>
    </source>
</evidence>
<reference evidence="3" key="1">
    <citation type="submission" date="2018-12" db="EMBL/GenBank/DDBJ databases">
        <authorList>
            <person name="Yazar S."/>
        </authorList>
    </citation>
    <scope>NUCLEOTIDE SEQUENCE [LARGE SCALE GENOMIC DNA]</scope>
</reference>
<sequence length="156" mass="17558">SWGGLSHHLFPSMGTKQHLRYLNVKVGYCAELTKVFTQKDVAMFSKLTGNINPSHLNEDFAKQIMLERTIFHGVLIKGLISALLGTKIPHPDCVLISQEINFPAPLYVGEMVLMTAEEKKVKMCVACIKVSCCIIERRQTYGGYGWGEKIIHKYTN</sequence>
<dbReference type="Proteomes" id="UP000314987">
    <property type="component" value="Unassembled WGS sequence"/>
</dbReference>
<dbReference type="InterPro" id="IPR050965">
    <property type="entry name" value="UPF0336/Enoyl-CoA_hydratase"/>
</dbReference>
<evidence type="ECO:0000313" key="3">
    <source>
        <dbReference type="Proteomes" id="UP000314987"/>
    </source>
</evidence>
<dbReference type="GO" id="GO:0005739">
    <property type="term" value="C:mitochondrion"/>
    <property type="evidence" value="ECO:0007669"/>
    <property type="project" value="TreeGrafter"/>
</dbReference>
<dbReference type="Pfam" id="PF01575">
    <property type="entry name" value="MaoC_dehydratas"/>
    <property type="match status" value="1"/>
</dbReference>
<name>A0A4X2KG91_VOMUR</name>
<dbReference type="Ensembl" id="ENSVURT00010012344.1">
    <property type="protein sequence ID" value="ENSVURP00010010868.1"/>
    <property type="gene ID" value="ENSVURG00010008401.1"/>
</dbReference>
<organism evidence="2 3">
    <name type="scientific">Vombatus ursinus</name>
    <name type="common">Common wombat</name>
    <dbReference type="NCBI Taxonomy" id="29139"/>
    <lineage>
        <taxon>Eukaryota</taxon>
        <taxon>Metazoa</taxon>
        <taxon>Chordata</taxon>
        <taxon>Craniata</taxon>
        <taxon>Vertebrata</taxon>
        <taxon>Euteleostomi</taxon>
        <taxon>Mammalia</taxon>
        <taxon>Metatheria</taxon>
        <taxon>Diprotodontia</taxon>
        <taxon>Vombatidae</taxon>
        <taxon>Vombatus</taxon>
    </lineage>
</organism>
<keyword evidence="3" id="KW-1185">Reference proteome</keyword>
<dbReference type="PANTHER" id="PTHR43437:SF3">
    <property type="entry name" value="HYDROXYACYL-THIOESTER DEHYDRATASE TYPE 2, MITOCHONDRIAL"/>
    <property type="match status" value="1"/>
</dbReference>
<proteinExistence type="predicted"/>
<dbReference type="PANTHER" id="PTHR43437">
    <property type="entry name" value="HYDROXYACYL-THIOESTER DEHYDRATASE TYPE 2, MITOCHONDRIAL-RELATED"/>
    <property type="match status" value="1"/>
</dbReference>
<evidence type="ECO:0000259" key="1">
    <source>
        <dbReference type="Pfam" id="PF01575"/>
    </source>
</evidence>
<protein>
    <recommendedName>
        <fullName evidence="1">MaoC-like domain-containing protein</fullName>
    </recommendedName>
</protein>
<reference evidence="2" key="3">
    <citation type="submission" date="2025-09" db="UniProtKB">
        <authorList>
            <consortium name="Ensembl"/>
        </authorList>
    </citation>
    <scope>IDENTIFICATION</scope>
</reference>
<dbReference type="InterPro" id="IPR002539">
    <property type="entry name" value="MaoC-like_dom"/>
</dbReference>
<feature type="domain" description="MaoC-like" evidence="1">
    <location>
        <begin position="31"/>
        <end position="121"/>
    </location>
</feature>